<dbReference type="InterPro" id="IPR029056">
    <property type="entry name" value="Ribokinase-like"/>
</dbReference>
<dbReference type="GO" id="GO:0008972">
    <property type="term" value="F:phosphomethylpyrimidine kinase activity"/>
    <property type="evidence" value="ECO:0007669"/>
    <property type="project" value="InterPro"/>
</dbReference>
<sequence>MQAKGSNLIPILTIAGSDCSGGAGIQADLKTFSAHNLFGMSVILSVVAENTSRVISVHHIPEEIINEQFEAIFEDIVPKAIKIGMIGTKELMNCVAFNLEKYQAKNIVIDPVMFAKNGFALMKMQDCHHFKENILKFADVLTPNIPEAEFLCDFKIQNEQDMIKAAKKLHKLGAKNIVLKGGHSEDNANDVLFDGNEIYILKAERIKTKNTHGTGCTLSSAIASNIAKGFSIYDAIKEAKEYVKNAIYYSLNLGKGCGPTNHFYKFLND</sequence>
<keyword evidence="5 8" id="KW-0418">Kinase</keyword>
<dbReference type="SUPFAM" id="SSF53613">
    <property type="entry name" value="Ribokinase-like"/>
    <property type="match status" value="1"/>
</dbReference>
<comment type="caution">
    <text evidence="8">The sequence shown here is derived from an EMBL/GenBank/DDBJ whole genome shotgun (WGS) entry which is preliminary data.</text>
</comment>
<organism evidence="8 9">
    <name type="scientific">Campylobacter novaezeelandiae</name>
    <dbReference type="NCBI Taxonomy" id="2267891"/>
    <lineage>
        <taxon>Bacteria</taxon>
        <taxon>Pseudomonadati</taxon>
        <taxon>Campylobacterota</taxon>
        <taxon>Epsilonproteobacteria</taxon>
        <taxon>Campylobacterales</taxon>
        <taxon>Campylobacteraceae</taxon>
        <taxon>Campylobacter</taxon>
    </lineage>
</organism>
<evidence type="ECO:0000256" key="4">
    <source>
        <dbReference type="ARBA" id="ARBA00022741"/>
    </source>
</evidence>
<dbReference type="Pfam" id="PF08543">
    <property type="entry name" value="Phos_pyr_kin"/>
    <property type="match status" value="1"/>
</dbReference>
<dbReference type="PANTHER" id="PTHR20858:SF17">
    <property type="entry name" value="HYDROXYMETHYLPYRIMIDINE_PHOSPHOMETHYLPYRIMIDINE KINASE THI20-RELATED"/>
    <property type="match status" value="1"/>
</dbReference>
<protein>
    <recommendedName>
        <fullName evidence="2">hydroxymethylpyrimidine kinase</fullName>
        <ecNumber evidence="2">2.7.1.49</ecNumber>
    </recommendedName>
</protein>
<evidence type="ECO:0000313" key="9">
    <source>
        <dbReference type="Proteomes" id="UP000292583"/>
    </source>
</evidence>
<dbReference type="RefSeq" id="WP_131163519.1">
    <property type="nucleotide sequence ID" value="NZ_CP076657.1"/>
</dbReference>
<dbReference type="AlphaFoldDB" id="A0A4Q9JSZ7"/>
<keyword evidence="6" id="KW-0067">ATP-binding</keyword>
<dbReference type="GO" id="GO:0009229">
    <property type="term" value="P:thiamine diphosphate biosynthetic process"/>
    <property type="evidence" value="ECO:0007669"/>
    <property type="project" value="UniProtKB-UniPathway"/>
</dbReference>
<dbReference type="Proteomes" id="UP000292583">
    <property type="component" value="Unassembled WGS sequence"/>
</dbReference>
<dbReference type="GO" id="GO:0005524">
    <property type="term" value="F:ATP binding"/>
    <property type="evidence" value="ECO:0007669"/>
    <property type="project" value="UniProtKB-KW"/>
</dbReference>
<keyword evidence="3 8" id="KW-0808">Transferase</keyword>
<dbReference type="EC" id="2.7.1.49" evidence="2"/>
<dbReference type="GO" id="GO:0008902">
    <property type="term" value="F:hydroxymethylpyrimidine kinase activity"/>
    <property type="evidence" value="ECO:0007669"/>
    <property type="project" value="UniProtKB-EC"/>
</dbReference>
<evidence type="ECO:0000256" key="5">
    <source>
        <dbReference type="ARBA" id="ARBA00022777"/>
    </source>
</evidence>
<evidence type="ECO:0000313" key="8">
    <source>
        <dbReference type="EMBL" id="TBR79660.1"/>
    </source>
</evidence>
<dbReference type="OrthoDB" id="9810880at2"/>
<evidence type="ECO:0000256" key="6">
    <source>
        <dbReference type="ARBA" id="ARBA00022840"/>
    </source>
</evidence>
<evidence type="ECO:0000256" key="2">
    <source>
        <dbReference type="ARBA" id="ARBA00012135"/>
    </source>
</evidence>
<keyword evidence="9" id="KW-1185">Reference proteome</keyword>
<proteinExistence type="predicted"/>
<dbReference type="UniPathway" id="UPA00060">
    <property type="reaction ID" value="UER00138"/>
</dbReference>
<dbReference type="PANTHER" id="PTHR20858">
    <property type="entry name" value="PHOSPHOMETHYLPYRIMIDINE KINASE"/>
    <property type="match status" value="1"/>
</dbReference>
<dbReference type="EMBL" id="QPGR01000014">
    <property type="protein sequence ID" value="TBR79660.1"/>
    <property type="molecule type" value="Genomic_DNA"/>
</dbReference>
<dbReference type="GO" id="GO:0005829">
    <property type="term" value="C:cytosol"/>
    <property type="evidence" value="ECO:0007669"/>
    <property type="project" value="TreeGrafter"/>
</dbReference>
<dbReference type="Gene3D" id="3.40.1190.20">
    <property type="match status" value="1"/>
</dbReference>
<comment type="pathway">
    <text evidence="1">Cofactor biosynthesis; thiamine diphosphate biosynthesis.</text>
</comment>
<dbReference type="GO" id="GO:0009228">
    <property type="term" value="P:thiamine biosynthetic process"/>
    <property type="evidence" value="ECO:0007669"/>
    <property type="project" value="InterPro"/>
</dbReference>
<gene>
    <name evidence="8" type="primary">thiD</name>
    <name evidence="8" type="ORF">DU473_06835</name>
</gene>
<keyword evidence="4" id="KW-0547">Nucleotide-binding</keyword>
<reference evidence="8 9" key="1">
    <citation type="submission" date="2018-07" db="EMBL/GenBank/DDBJ databases">
        <title>Campylobacter zealandensis sp. nov., isolated from birds and water in New Zealand.</title>
        <authorList>
            <person name="Wilkinson D.A."/>
            <person name="Biggs P.J."/>
            <person name="French N.P."/>
            <person name="Midwinter A.C."/>
        </authorList>
    </citation>
    <scope>NUCLEOTIDE SEQUENCE [LARGE SCALE GENOMIC DNA]</scope>
    <source>
        <strain evidence="8 9">B423b</strain>
    </source>
</reference>
<dbReference type="FunFam" id="3.40.1190.20:FF:000003">
    <property type="entry name" value="Phosphomethylpyrimidine kinase ThiD"/>
    <property type="match status" value="1"/>
</dbReference>
<dbReference type="NCBIfam" id="TIGR00097">
    <property type="entry name" value="HMP-P_kinase"/>
    <property type="match status" value="1"/>
</dbReference>
<dbReference type="InterPro" id="IPR004399">
    <property type="entry name" value="HMP/HMP-P_kinase_dom"/>
</dbReference>
<accession>A0A4Q9JSZ7</accession>
<name>A0A4Q9JSZ7_9BACT</name>
<feature type="domain" description="Pyridoxamine kinase/Phosphomethylpyrimidine kinase" evidence="7">
    <location>
        <begin position="18"/>
        <end position="261"/>
    </location>
</feature>
<dbReference type="InterPro" id="IPR013749">
    <property type="entry name" value="PM/HMP-P_kinase-1"/>
</dbReference>
<evidence type="ECO:0000259" key="7">
    <source>
        <dbReference type="Pfam" id="PF08543"/>
    </source>
</evidence>
<evidence type="ECO:0000256" key="1">
    <source>
        <dbReference type="ARBA" id="ARBA00004948"/>
    </source>
</evidence>
<dbReference type="CDD" id="cd01169">
    <property type="entry name" value="HMPP_kinase"/>
    <property type="match status" value="1"/>
</dbReference>
<evidence type="ECO:0000256" key="3">
    <source>
        <dbReference type="ARBA" id="ARBA00022679"/>
    </source>
</evidence>